<name>A0AA44CDG2_9HYPH</name>
<gene>
    <name evidence="2" type="ORF">G8E10_24560</name>
</gene>
<organism evidence="2 3">
    <name type="scientific">Ferranicluibacter rubi</name>
    <dbReference type="NCBI Taxonomy" id="2715133"/>
    <lineage>
        <taxon>Bacteria</taxon>
        <taxon>Pseudomonadati</taxon>
        <taxon>Pseudomonadota</taxon>
        <taxon>Alphaproteobacteria</taxon>
        <taxon>Hyphomicrobiales</taxon>
        <taxon>Rhizobiaceae</taxon>
        <taxon>Ferranicluibacter</taxon>
    </lineage>
</organism>
<reference evidence="2" key="1">
    <citation type="submission" date="2020-03" db="EMBL/GenBank/DDBJ databases">
        <title>Ferranicluibacter endophyticum gen. nov., sp. nov., a new genus isolated from Rubus ulmifolius Schott. stem.</title>
        <authorList>
            <person name="Roca-Couso R."/>
            <person name="Flores-Felix J.D."/>
            <person name="Igual J.M."/>
            <person name="Rivas R."/>
        </authorList>
    </citation>
    <scope>NUCLEOTIDE SEQUENCE</scope>
    <source>
        <strain evidence="2">CRRU44</strain>
    </source>
</reference>
<dbReference type="SUPFAM" id="SSF47413">
    <property type="entry name" value="lambda repressor-like DNA-binding domains"/>
    <property type="match status" value="1"/>
</dbReference>
<evidence type="ECO:0000259" key="1">
    <source>
        <dbReference type="Pfam" id="PF13744"/>
    </source>
</evidence>
<dbReference type="InterPro" id="IPR039554">
    <property type="entry name" value="HigA2-like_HTH"/>
</dbReference>
<keyword evidence="3" id="KW-1185">Reference proteome</keyword>
<evidence type="ECO:0000313" key="2">
    <source>
        <dbReference type="EMBL" id="NHT78874.1"/>
    </source>
</evidence>
<dbReference type="RefSeq" id="WP_132446502.1">
    <property type="nucleotide sequence ID" value="NZ_JAANCM010000021.1"/>
</dbReference>
<dbReference type="Gene3D" id="1.10.260.40">
    <property type="entry name" value="lambda repressor-like DNA-binding domains"/>
    <property type="match status" value="1"/>
</dbReference>
<dbReference type="InterPro" id="IPR010982">
    <property type="entry name" value="Lambda_DNA-bd_dom_sf"/>
</dbReference>
<accession>A0AA44CDG2</accession>
<dbReference type="EMBL" id="JAANCM010000021">
    <property type="protein sequence ID" value="NHT78874.1"/>
    <property type="molecule type" value="Genomic_DNA"/>
</dbReference>
<dbReference type="Pfam" id="PF13744">
    <property type="entry name" value="HTH_37"/>
    <property type="match status" value="1"/>
</dbReference>
<dbReference type="AlphaFoldDB" id="A0AA44CDG2"/>
<proteinExistence type="predicted"/>
<comment type="caution">
    <text evidence="2">The sequence shown here is derived from an EMBL/GenBank/DDBJ whole genome shotgun (WGS) entry which is preliminary data.</text>
</comment>
<dbReference type="Proteomes" id="UP001155840">
    <property type="component" value="Unassembled WGS sequence"/>
</dbReference>
<sequence>MDETFDNVFDALSDNAAEAANLTARADLMIGIRQKVTSWDIPQEQAAVRLGLTRPRLNDLMRGKVDKFSLDALVNIATAAGFKLRIALDEPHAA</sequence>
<dbReference type="GO" id="GO:0003677">
    <property type="term" value="F:DNA binding"/>
    <property type="evidence" value="ECO:0007669"/>
    <property type="project" value="InterPro"/>
</dbReference>
<evidence type="ECO:0000313" key="3">
    <source>
        <dbReference type="Proteomes" id="UP001155840"/>
    </source>
</evidence>
<feature type="domain" description="HigA2-like helix-turn-helix" evidence="1">
    <location>
        <begin position="13"/>
        <end position="87"/>
    </location>
</feature>
<protein>
    <submittedName>
        <fullName evidence="2">XRE family transcriptional regulator</fullName>
    </submittedName>
</protein>